<gene>
    <name evidence="2" type="ORF">BD833_101343</name>
</gene>
<evidence type="ECO:0008006" key="4">
    <source>
        <dbReference type="Google" id="ProtNLM"/>
    </source>
</evidence>
<keyword evidence="1" id="KW-0472">Membrane</keyword>
<feature type="transmembrane region" description="Helical" evidence="1">
    <location>
        <begin position="6"/>
        <end position="26"/>
    </location>
</feature>
<feature type="transmembrane region" description="Helical" evidence="1">
    <location>
        <begin position="264"/>
        <end position="284"/>
    </location>
</feature>
<sequence>MVGGMTGSFARGLAAGAAGTVALNVVNHLDMARRGRPASSVPEDVVDALAARAGWTIPGSGRERAARRSALGALAGVANGVGVGVAASVVRSLGVRFPAPLGAVLAGAASNAVTTGTVAGLGVDDPRTWSAADWTADVVPHLAYGAAVQAVLEAVPTPRERATPRIPARAGLVLRSGLLGLAAGSRSSLGFAAPVLTAPSTRGAVGRTSPVKKVFAAAGVLVEVVADKQPGIPPRTEPAVLVSRLFAGAEGAWRLALRDRANGAFPVAAGVAGTLAGSFGGLAWRRWAGERMPDTRAALLEDGVALALAALACLPGRNRRPLLAVVPA</sequence>
<evidence type="ECO:0000313" key="3">
    <source>
        <dbReference type="Proteomes" id="UP000322499"/>
    </source>
</evidence>
<evidence type="ECO:0000313" key="2">
    <source>
        <dbReference type="EMBL" id="TYP90625.1"/>
    </source>
</evidence>
<keyword evidence="1" id="KW-1133">Transmembrane helix</keyword>
<accession>A0A5S5D4L1</accession>
<reference evidence="2 3" key="1">
    <citation type="submission" date="2019-07" db="EMBL/GenBank/DDBJ databases">
        <title>Genomic Encyclopedia of Archaeal and Bacterial Type Strains, Phase II (KMG-II): from individual species to whole genera.</title>
        <authorList>
            <person name="Goeker M."/>
        </authorList>
    </citation>
    <scope>NUCLEOTIDE SEQUENCE [LARGE SCALE GENOMIC DNA]</scope>
    <source>
        <strain evidence="2 3">DSM 46842</strain>
    </source>
</reference>
<dbReference type="EMBL" id="VNHW01000001">
    <property type="protein sequence ID" value="TYP90625.1"/>
    <property type="molecule type" value="Genomic_DNA"/>
</dbReference>
<name>A0A5S5D4L1_9ACTN</name>
<comment type="caution">
    <text evidence="2">The sequence shown here is derived from an EMBL/GenBank/DDBJ whole genome shotgun (WGS) entry which is preliminary data.</text>
</comment>
<keyword evidence="1" id="KW-0812">Transmembrane</keyword>
<protein>
    <recommendedName>
        <fullName evidence="4">DUF4126 domain-containing protein</fullName>
    </recommendedName>
</protein>
<evidence type="ECO:0000256" key="1">
    <source>
        <dbReference type="SAM" id="Phobius"/>
    </source>
</evidence>
<keyword evidence="3" id="KW-1185">Reference proteome</keyword>
<dbReference type="Proteomes" id="UP000322499">
    <property type="component" value="Unassembled WGS sequence"/>
</dbReference>
<organism evidence="2 3">
    <name type="scientific">Blastococcus xanthinilyticus</name>
    <dbReference type="NCBI Taxonomy" id="1564164"/>
    <lineage>
        <taxon>Bacteria</taxon>
        <taxon>Bacillati</taxon>
        <taxon>Actinomycetota</taxon>
        <taxon>Actinomycetes</taxon>
        <taxon>Geodermatophilales</taxon>
        <taxon>Geodermatophilaceae</taxon>
        <taxon>Blastococcus</taxon>
    </lineage>
</organism>
<dbReference type="AlphaFoldDB" id="A0A5S5D4L1"/>
<proteinExistence type="predicted"/>